<dbReference type="InterPro" id="IPR023576">
    <property type="entry name" value="UbiE/COQ5_MeTrFase_CS"/>
</dbReference>
<dbReference type="GO" id="GO:0008168">
    <property type="term" value="F:methyltransferase activity"/>
    <property type="evidence" value="ECO:0007669"/>
    <property type="project" value="UniProtKB-KW"/>
</dbReference>
<accession>A0ABU6KAY6</accession>
<dbReference type="Proteomes" id="UP001331561">
    <property type="component" value="Unassembled WGS sequence"/>
</dbReference>
<feature type="domain" description="Methyltransferase" evidence="4">
    <location>
        <begin position="66"/>
        <end position="193"/>
    </location>
</feature>
<evidence type="ECO:0000256" key="1">
    <source>
        <dbReference type="ARBA" id="ARBA00022603"/>
    </source>
</evidence>
<dbReference type="CDD" id="cd02440">
    <property type="entry name" value="AdoMet_MTases"/>
    <property type="match status" value="1"/>
</dbReference>
<protein>
    <submittedName>
        <fullName evidence="5">Class I SAM-dependent methyltransferase</fullName>
        <ecNumber evidence="5">2.1.-.-</ecNumber>
    </submittedName>
</protein>
<keyword evidence="6" id="KW-1185">Reference proteome</keyword>
<dbReference type="PANTHER" id="PTHR42912:SF93">
    <property type="entry name" value="N6-ADENOSINE-METHYLTRANSFERASE TMT1A"/>
    <property type="match status" value="1"/>
</dbReference>
<evidence type="ECO:0000259" key="4">
    <source>
        <dbReference type="Pfam" id="PF13847"/>
    </source>
</evidence>
<reference evidence="5 6" key="1">
    <citation type="submission" date="2024-01" db="EMBL/GenBank/DDBJ databases">
        <title>Uliginosibacterium soil sp. nov.</title>
        <authorList>
            <person name="Lv Y."/>
        </authorList>
    </citation>
    <scope>NUCLEOTIDE SEQUENCE [LARGE SCALE GENOMIC DNA]</scope>
    <source>
        <strain evidence="5 6">H3</strain>
    </source>
</reference>
<sequence>MPSPALFMNLLLDFVSRQQQVRVPEPEMVMDDDANTEAFMKAGREDGILAHTYLYHAIQASAVIAPGARVLDLGCGPANQLALIAQLNPDAHFIGVDASDSMLALARETLIRCKVSNVELRKASIDDLREWGDGSVDAVVSTITLHHLPDIATLDAVMRETARVLKPGGGLYIADFGRMKRQAGQAALANDRKAIQPEIFTQDFYNSVRAAFSLEEMTKASSVLGPTVSIKRTFLVPFLLVIRSAHDQPIPAACREAAKRIYATFSARQRRDFFDLTMAFKHGGFPLAFKPQ</sequence>
<evidence type="ECO:0000256" key="3">
    <source>
        <dbReference type="ARBA" id="ARBA00022691"/>
    </source>
</evidence>
<dbReference type="GO" id="GO:0032259">
    <property type="term" value="P:methylation"/>
    <property type="evidence" value="ECO:0007669"/>
    <property type="project" value="UniProtKB-KW"/>
</dbReference>
<organism evidence="5 6">
    <name type="scientific">Uliginosibacterium silvisoli</name>
    <dbReference type="NCBI Taxonomy" id="3114758"/>
    <lineage>
        <taxon>Bacteria</taxon>
        <taxon>Pseudomonadati</taxon>
        <taxon>Pseudomonadota</taxon>
        <taxon>Betaproteobacteria</taxon>
        <taxon>Rhodocyclales</taxon>
        <taxon>Zoogloeaceae</taxon>
        <taxon>Uliginosibacterium</taxon>
    </lineage>
</organism>
<dbReference type="Pfam" id="PF13847">
    <property type="entry name" value="Methyltransf_31"/>
    <property type="match status" value="1"/>
</dbReference>
<keyword evidence="2 5" id="KW-0808">Transferase</keyword>
<keyword evidence="3" id="KW-0949">S-adenosyl-L-methionine</keyword>
<dbReference type="InterPro" id="IPR050508">
    <property type="entry name" value="Methyltransf_Superfamily"/>
</dbReference>
<dbReference type="SUPFAM" id="SSF53335">
    <property type="entry name" value="S-adenosyl-L-methionine-dependent methyltransferases"/>
    <property type="match status" value="1"/>
</dbReference>
<dbReference type="RefSeq" id="WP_327601079.1">
    <property type="nucleotide sequence ID" value="NZ_JAYXHS010000004.1"/>
</dbReference>
<gene>
    <name evidence="5" type="ORF">VVD49_20420</name>
</gene>
<dbReference type="InterPro" id="IPR029063">
    <property type="entry name" value="SAM-dependent_MTases_sf"/>
</dbReference>
<dbReference type="EMBL" id="JAYXHS010000004">
    <property type="protein sequence ID" value="MEC5388110.1"/>
    <property type="molecule type" value="Genomic_DNA"/>
</dbReference>
<evidence type="ECO:0000313" key="6">
    <source>
        <dbReference type="Proteomes" id="UP001331561"/>
    </source>
</evidence>
<keyword evidence="1 5" id="KW-0489">Methyltransferase</keyword>
<dbReference type="PANTHER" id="PTHR42912">
    <property type="entry name" value="METHYLTRANSFERASE"/>
    <property type="match status" value="1"/>
</dbReference>
<dbReference type="Gene3D" id="3.40.50.150">
    <property type="entry name" value="Vaccinia Virus protein VP39"/>
    <property type="match status" value="1"/>
</dbReference>
<evidence type="ECO:0000313" key="5">
    <source>
        <dbReference type="EMBL" id="MEC5388110.1"/>
    </source>
</evidence>
<dbReference type="EC" id="2.1.-.-" evidence="5"/>
<proteinExistence type="predicted"/>
<evidence type="ECO:0000256" key="2">
    <source>
        <dbReference type="ARBA" id="ARBA00022679"/>
    </source>
</evidence>
<comment type="caution">
    <text evidence="5">The sequence shown here is derived from an EMBL/GenBank/DDBJ whole genome shotgun (WGS) entry which is preliminary data.</text>
</comment>
<name>A0ABU6KAY6_9RHOO</name>
<dbReference type="InterPro" id="IPR025714">
    <property type="entry name" value="Methyltranfer_dom"/>
</dbReference>
<dbReference type="PROSITE" id="PS01184">
    <property type="entry name" value="UBIE_2"/>
    <property type="match status" value="1"/>
</dbReference>